<reference evidence="2" key="2">
    <citation type="submission" date="2015-01" db="EMBL/GenBank/DDBJ databases">
        <title>Evolutionary Origins and Diversification of the Mycorrhizal Mutualists.</title>
        <authorList>
            <consortium name="DOE Joint Genome Institute"/>
            <consortium name="Mycorrhizal Genomics Consortium"/>
            <person name="Kohler A."/>
            <person name="Kuo A."/>
            <person name="Nagy L.G."/>
            <person name="Floudas D."/>
            <person name="Copeland A."/>
            <person name="Barry K.W."/>
            <person name="Cichocki N."/>
            <person name="Veneault-Fourrey C."/>
            <person name="LaButti K."/>
            <person name="Lindquist E.A."/>
            <person name="Lipzen A."/>
            <person name="Lundell T."/>
            <person name="Morin E."/>
            <person name="Murat C."/>
            <person name="Riley R."/>
            <person name="Ohm R."/>
            <person name="Sun H."/>
            <person name="Tunlid A."/>
            <person name="Henrissat B."/>
            <person name="Grigoriev I.V."/>
            <person name="Hibbett D.S."/>
            <person name="Martin F."/>
        </authorList>
    </citation>
    <scope>NUCLEOTIDE SEQUENCE [LARGE SCALE GENOMIC DNA]</scope>
    <source>
        <strain evidence="2">Marx 270</strain>
    </source>
</reference>
<name>A0A0C3JAL4_PISTI</name>
<organism evidence="1 2">
    <name type="scientific">Pisolithus tinctorius Marx 270</name>
    <dbReference type="NCBI Taxonomy" id="870435"/>
    <lineage>
        <taxon>Eukaryota</taxon>
        <taxon>Fungi</taxon>
        <taxon>Dikarya</taxon>
        <taxon>Basidiomycota</taxon>
        <taxon>Agaricomycotina</taxon>
        <taxon>Agaricomycetes</taxon>
        <taxon>Agaricomycetidae</taxon>
        <taxon>Boletales</taxon>
        <taxon>Sclerodermatineae</taxon>
        <taxon>Pisolithaceae</taxon>
        <taxon>Pisolithus</taxon>
    </lineage>
</organism>
<dbReference type="OrthoDB" id="3048541at2759"/>
<dbReference type="InParanoid" id="A0A0C3JAL4"/>
<dbReference type="HOGENOM" id="CLU_051549_1_1_1"/>
<accession>A0A0C3JAL4</accession>
<reference evidence="1 2" key="1">
    <citation type="submission" date="2014-04" db="EMBL/GenBank/DDBJ databases">
        <authorList>
            <consortium name="DOE Joint Genome Institute"/>
            <person name="Kuo A."/>
            <person name="Kohler A."/>
            <person name="Costa M.D."/>
            <person name="Nagy L.G."/>
            <person name="Floudas D."/>
            <person name="Copeland A."/>
            <person name="Barry K.W."/>
            <person name="Cichocki N."/>
            <person name="Veneault-Fourrey C."/>
            <person name="LaButti K."/>
            <person name="Lindquist E.A."/>
            <person name="Lipzen A."/>
            <person name="Lundell T."/>
            <person name="Morin E."/>
            <person name="Murat C."/>
            <person name="Sun H."/>
            <person name="Tunlid A."/>
            <person name="Henrissat B."/>
            <person name="Grigoriev I.V."/>
            <person name="Hibbett D.S."/>
            <person name="Martin F."/>
            <person name="Nordberg H.P."/>
            <person name="Cantor M.N."/>
            <person name="Hua S.X."/>
        </authorList>
    </citation>
    <scope>NUCLEOTIDE SEQUENCE [LARGE SCALE GENOMIC DNA]</scope>
    <source>
        <strain evidence="1 2">Marx 270</strain>
    </source>
</reference>
<proteinExistence type="predicted"/>
<protein>
    <submittedName>
        <fullName evidence="1">Uncharacterized protein</fullName>
    </submittedName>
</protein>
<gene>
    <name evidence="1" type="ORF">M404DRAFT_167565</name>
</gene>
<dbReference type="AlphaFoldDB" id="A0A0C3JAL4"/>
<sequence length="363" mass="40231">MVQLSLAIDHCNQKLNRWKLKAIHFFHKAGDCANDDTDIQTLNDGHTIACKLLTIESHSVLVMALSQSDLPWLRQLLSTLLKNGAGINAILRKIEEAIEHGYKPHNYTKDAYDLALLVYRLGGANLLYALNQRLALPSLCSVVQNHFSTVTITPTIGPITLDAIAMNIRGVIVEPRFAAGHTALHGVSLLTDEVALEECAVYFPSANRVGGLCWKHSHTIDPILNTFESATLIATKLTSGEVHLGKEMTVIAVHCFGEDDMYPVLAAPSCKEEDHNDWEKLMKTTIDVWYSGDAQKMVGPLWSFATDGDSTRRKAGHKVFMKSKLDESSSLYGILSDLPGLNLYTGPHDMTLDFDYKHIIKHK</sequence>
<keyword evidence="2" id="KW-1185">Reference proteome</keyword>
<dbReference type="Proteomes" id="UP000054217">
    <property type="component" value="Unassembled WGS sequence"/>
</dbReference>
<evidence type="ECO:0000313" key="2">
    <source>
        <dbReference type="Proteomes" id="UP000054217"/>
    </source>
</evidence>
<dbReference type="EMBL" id="KN832088">
    <property type="protein sequence ID" value="KIN94711.1"/>
    <property type="molecule type" value="Genomic_DNA"/>
</dbReference>
<evidence type="ECO:0000313" key="1">
    <source>
        <dbReference type="EMBL" id="KIN94711.1"/>
    </source>
</evidence>